<dbReference type="HAMAP" id="MF_00066">
    <property type="entry name" value="Sulf_adenylyltr"/>
    <property type="match status" value="1"/>
</dbReference>
<evidence type="ECO:0000259" key="9">
    <source>
        <dbReference type="Pfam" id="PF01747"/>
    </source>
</evidence>
<keyword evidence="2 8" id="KW-0808">Transferase</keyword>
<dbReference type="SUPFAM" id="SSF52374">
    <property type="entry name" value="Nucleotidylyl transferase"/>
    <property type="match status" value="1"/>
</dbReference>
<evidence type="ECO:0000313" key="12">
    <source>
        <dbReference type="Proteomes" id="UP001258181"/>
    </source>
</evidence>
<dbReference type="InterPro" id="IPR020792">
    <property type="entry name" value="SO4_adenylyltransferase_pro"/>
</dbReference>
<dbReference type="CDD" id="cd00517">
    <property type="entry name" value="ATPS"/>
    <property type="match status" value="1"/>
</dbReference>
<comment type="caution">
    <text evidence="11">The sequence shown here is derived from an EMBL/GenBank/DDBJ whole genome shotgun (WGS) entry which is preliminary data.</text>
</comment>
<dbReference type="NCBIfam" id="TIGR00339">
    <property type="entry name" value="sopT"/>
    <property type="match status" value="1"/>
</dbReference>
<dbReference type="PANTHER" id="PTHR43509">
    <property type="match status" value="1"/>
</dbReference>
<evidence type="ECO:0000259" key="10">
    <source>
        <dbReference type="Pfam" id="PF14306"/>
    </source>
</evidence>
<evidence type="ECO:0000256" key="7">
    <source>
        <dbReference type="ARBA" id="ARBA00049370"/>
    </source>
</evidence>
<accession>A0ABU1TYY7</accession>
<keyword evidence="12" id="KW-1185">Reference proteome</keyword>
<feature type="domain" description="ATP-sulfurylase PUA-like" evidence="10">
    <location>
        <begin position="7"/>
        <end position="157"/>
    </location>
</feature>
<evidence type="ECO:0000256" key="6">
    <source>
        <dbReference type="ARBA" id="ARBA00037980"/>
    </source>
</evidence>
<protein>
    <recommendedName>
        <fullName evidence="8">Sulfate adenylyltransferase</fullName>
        <ecNumber evidence="8">2.7.7.4</ecNumber>
    </recommendedName>
    <alternativeName>
        <fullName evidence="8">ATP-sulfurylase</fullName>
    </alternativeName>
    <alternativeName>
        <fullName evidence="8">Sulfate adenylate transferase</fullName>
        <shortName evidence="8">SAT</shortName>
    </alternativeName>
</protein>
<evidence type="ECO:0000256" key="5">
    <source>
        <dbReference type="ARBA" id="ARBA00022840"/>
    </source>
</evidence>
<dbReference type="Proteomes" id="UP001258181">
    <property type="component" value="Unassembled WGS sequence"/>
</dbReference>
<evidence type="ECO:0000256" key="3">
    <source>
        <dbReference type="ARBA" id="ARBA00022695"/>
    </source>
</evidence>
<dbReference type="InterPro" id="IPR015947">
    <property type="entry name" value="PUA-like_sf"/>
</dbReference>
<comment type="catalytic activity">
    <reaction evidence="7 8">
        <text>sulfate + ATP + H(+) = adenosine 5'-phosphosulfate + diphosphate</text>
        <dbReference type="Rhea" id="RHEA:18133"/>
        <dbReference type="ChEBI" id="CHEBI:15378"/>
        <dbReference type="ChEBI" id="CHEBI:16189"/>
        <dbReference type="ChEBI" id="CHEBI:30616"/>
        <dbReference type="ChEBI" id="CHEBI:33019"/>
        <dbReference type="ChEBI" id="CHEBI:58243"/>
        <dbReference type="EC" id="2.7.7.4"/>
    </reaction>
</comment>
<dbReference type="InterPro" id="IPR002650">
    <property type="entry name" value="Sulphate_adenylyltransferase"/>
</dbReference>
<evidence type="ECO:0000256" key="2">
    <source>
        <dbReference type="ARBA" id="ARBA00022679"/>
    </source>
</evidence>
<dbReference type="EC" id="2.7.7.4" evidence="8"/>
<evidence type="ECO:0000256" key="4">
    <source>
        <dbReference type="ARBA" id="ARBA00022741"/>
    </source>
</evidence>
<dbReference type="InterPro" id="IPR025980">
    <property type="entry name" value="ATP-Sase_PUA-like_dom"/>
</dbReference>
<dbReference type="Pfam" id="PF14306">
    <property type="entry name" value="PUA_2"/>
    <property type="match status" value="1"/>
</dbReference>
<comment type="similarity">
    <text evidence="6 8">Belongs to the sulfate adenylyltransferase family.</text>
</comment>
<evidence type="ECO:0000313" key="11">
    <source>
        <dbReference type="EMBL" id="MDR7072431.1"/>
    </source>
</evidence>
<dbReference type="PANTHER" id="PTHR43509:SF1">
    <property type="entry name" value="SULFATE ADENYLYLTRANSFERASE"/>
    <property type="match status" value="1"/>
</dbReference>
<keyword evidence="5 8" id="KW-0067">ATP-binding</keyword>
<proteinExistence type="inferred from homology"/>
<sequence>MSTITTIEPHGGTLINKFDPNLSIDHIQKEIPLDATALSDLELIAIGAYSPLTGFLNKEDYLSVVNQIRLADGTVWSLPITLPINPETAESLSTGEDVRLVFEGETYGVLKVGDIFQPDKQKEAEKVYKTTNESHPGVKKLLDRPSVYAGGEITLVKRIQKKSFSEFHLDPSESRKTFQQLGWKKIVGFQTRNPVHRAHEYIQKTALETVDGLFLNPLVGETKSDDIPADVRMESYQKLLENYYPKDRVFLAVFPAAMRYAGPREAIFHALVRKNFGCTHFIVGRDHAGVGNYYGTYEAQEIFTQFSSEELGITPMFFEHSFYCTKCEGMASSKTCPHDQEDRVILSGTKVRELLRKGELPPSTFSRKEVVEILINGLKRHEEESKLKGDQHEHTAKYHLA</sequence>
<keyword evidence="4 8" id="KW-0547">Nucleotide-binding</keyword>
<name>A0ABU1TYY7_9BACL</name>
<dbReference type="SUPFAM" id="SSF88697">
    <property type="entry name" value="PUA domain-like"/>
    <property type="match status" value="1"/>
</dbReference>
<dbReference type="InterPro" id="IPR014729">
    <property type="entry name" value="Rossmann-like_a/b/a_fold"/>
</dbReference>
<organism evidence="11 12">
    <name type="scientific">Fictibacillus barbaricus</name>
    <dbReference type="NCBI Taxonomy" id="182136"/>
    <lineage>
        <taxon>Bacteria</taxon>
        <taxon>Bacillati</taxon>
        <taxon>Bacillota</taxon>
        <taxon>Bacilli</taxon>
        <taxon>Bacillales</taxon>
        <taxon>Fictibacillaceae</taxon>
        <taxon>Fictibacillus</taxon>
    </lineage>
</organism>
<comment type="pathway">
    <text evidence="1 8">Sulfur metabolism; hydrogen sulfide biosynthesis; sulfite from sulfate: step 1/3.</text>
</comment>
<dbReference type="EMBL" id="JAVDWA010000002">
    <property type="protein sequence ID" value="MDR7072431.1"/>
    <property type="molecule type" value="Genomic_DNA"/>
</dbReference>
<reference evidence="11 12" key="1">
    <citation type="submission" date="2023-07" db="EMBL/GenBank/DDBJ databases">
        <title>Sorghum-associated microbial communities from plants grown in Nebraska, USA.</title>
        <authorList>
            <person name="Schachtman D."/>
        </authorList>
    </citation>
    <scope>NUCLEOTIDE SEQUENCE [LARGE SCALE GENOMIC DNA]</scope>
    <source>
        <strain evidence="11 12">BE211</strain>
    </source>
</reference>
<keyword evidence="3 8" id="KW-0548">Nucleotidyltransferase</keyword>
<evidence type="ECO:0000256" key="1">
    <source>
        <dbReference type="ARBA" id="ARBA00005048"/>
    </source>
</evidence>
<dbReference type="NCBIfam" id="NF003166">
    <property type="entry name" value="PRK04149.1"/>
    <property type="match status" value="1"/>
</dbReference>
<evidence type="ECO:0000256" key="8">
    <source>
        <dbReference type="HAMAP-Rule" id="MF_00066"/>
    </source>
</evidence>
<dbReference type="Gene3D" id="3.10.400.10">
    <property type="entry name" value="Sulfate adenylyltransferase"/>
    <property type="match status" value="1"/>
</dbReference>
<dbReference type="GO" id="GO:0004781">
    <property type="term" value="F:sulfate adenylyltransferase (ATP) activity"/>
    <property type="evidence" value="ECO:0007669"/>
    <property type="project" value="UniProtKB-EC"/>
</dbReference>
<feature type="domain" description="Sulphate adenylyltransferase catalytic" evidence="9">
    <location>
        <begin position="166"/>
        <end position="375"/>
    </location>
</feature>
<gene>
    <name evidence="8" type="primary">sat</name>
    <name evidence="11" type="ORF">J2X07_001408</name>
</gene>
<dbReference type="RefSeq" id="WP_310257732.1">
    <property type="nucleotide sequence ID" value="NZ_JAVDWA010000002.1"/>
</dbReference>
<dbReference type="Gene3D" id="3.40.50.620">
    <property type="entry name" value="HUPs"/>
    <property type="match status" value="1"/>
</dbReference>
<dbReference type="Pfam" id="PF01747">
    <property type="entry name" value="ATP-sulfurylase"/>
    <property type="match status" value="1"/>
</dbReference>
<dbReference type="InterPro" id="IPR024951">
    <property type="entry name" value="Sulfurylase_cat_dom"/>
</dbReference>